<keyword evidence="4" id="KW-1185">Reference proteome</keyword>
<keyword evidence="3" id="KW-0808">Transferase</keyword>
<proteinExistence type="predicted"/>
<feature type="transmembrane region" description="Helical" evidence="1">
    <location>
        <begin position="213"/>
        <end position="232"/>
    </location>
</feature>
<feature type="domain" description="Acyltransferase 3" evidence="2">
    <location>
        <begin position="5"/>
        <end position="317"/>
    </location>
</feature>
<dbReference type="InterPro" id="IPR002656">
    <property type="entry name" value="Acyl_transf_3_dom"/>
</dbReference>
<accession>A0A9X1L4G8</accession>
<feature type="transmembrane region" description="Helical" evidence="1">
    <location>
        <begin position="185"/>
        <end position="201"/>
    </location>
</feature>
<evidence type="ECO:0000313" key="4">
    <source>
        <dbReference type="Proteomes" id="UP001139199"/>
    </source>
</evidence>
<keyword evidence="3" id="KW-0012">Acyltransferase</keyword>
<dbReference type="PANTHER" id="PTHR23028">
    <property type="entry name" value="ACETYLTRANSFERASE"/>
    <property type="match status" value="1"/>
</dbReference>
<dbReference type="PANTHER" id="PTHR23028:SF53">
    <property type="entry name" value="ACYL_TRANSF_3 DOMAIN-CONTAINING PROTEIN"/>
    <property type="match status" value="1"/>
</dbReference>
<name>A0A9X1L4G8_9FLAO</name>
<dbReference type="InterPro" id="IPR050879">
    <property type="entry name" value="Acyltransferase_3"/>
</dbReference>
<feature type="transmembrane region" description="Helical" evidence="1">
    <location>
        <begin position="271"/>
        <end position="290"/>
    </location>
</feature>
<reference evidence="3" key="1">
    <citation type="submission" date="2021-10" db="EMBL/GenBank/DDBJ databases">
        <title>Tamlana sargassums sp. nov., and Tamlana laminarinivorans sp. nov., two new bacteria isolated from the brown alga.</title>
        <authorList>
            <person name="Li J."/>
        </authorList>
    </citation>
    <scope>NUCLEOTIDE SEQUENCE</scope>
    <source>
        <strain evidence="3">PT2-4</strain>
    </source>
</reference>
<keyword evidence="1" id="KW-0812">Transmembrane</keyword>
<feature type="transmembrane region" description="Helical" evidence="1">
    <location>
        <begin position="302"/>
        <end position="320"/>
    </location>
</feature>
<dbReference type="Proteomes" id="UP001139199">
    <property type="component" value="Unassembled WGS sequence"/>
</dbReference>
<feature type="transmembrane region" description="Helical" evidence="1">
    <location>
        <begin position="82"/>
        <end position="102"/>
    </location>
</feature>
<dbReference type="EMBL" id="JAJAPW010000002">
    <property type="protein sequence ID" value="MCB4798326.1"/>
    <property type="molecule type" value="Genomic_DNA"/>
</dbReference>
<comment type="caution">
    <text evidence="3">The sequence shown here is derived from an EMBL/GenBank/DDBJ whole genome shotgun (WGS) entry which is preliminary data.</text>
</comment>
<dbReference type="GO" id="GO:0000271">
    <property type="term" value="P:polysaccharide biosynthetic process"/>
    <property type="evidence" value="ECO:0007669"/>
    <property type="project" value="TreeGrafter"/>
</dbReference>
<keyword evidence="1" id="KW-1133">Transmembrane helix</keyword>
<feature type="transmembrane region" description="Helical" evidence="1">
    <location>
        <begin position="7"/>
        <end position="25"/>
    </location>
</feature>
<sequence>MRARINYIDIVRGIAAMLVLFQHYMENSYDFFIHTGEEYINFGLFGVIVFFIISGFVIPFSVQKRFDLKTFVKKRILRIYPAYLFVFLLCLFLGFFIKIPYYRNLLQSDTSNTIIFNLLLIQEYVKIPSVLGVSWTLSLEFFWYFMFSLFFFKYGNNANKLIKGSSVFIILIALLSFLVEKRLPLGRFLLIHFAVIGYYCFENYLKKKQNFKRTILIQVLVFNFALFIGFYYFQHKTISYFCELLSWNLAYIFFFLFYFYFDYLRNKTMEYLGKISYSVYLLHTPVYLLYKYYFGKVSGLEIILVTAICIVFSALSYHYIEEPFVALGRRKIGLNKNKVV</sequence>
<dbReference type="RefSeq" id="WP_226542084.1">
    <property type="nucleotide sequence ID" value="NZ_JAJAPW010000002.1"/>
</dbReference>
<feature type="transmembrane region" description="Helical" evidence="1">
    <location>
        <begin position="40"/>
        <end position="62"/>
    </location>
</feature>
<feature type="transmembrane region" description="Helical" evidence="1">
    <location>
        <begin position="133"/>
        <end position="152"/>
    </location>
</feature>
<organism evidence="3 4">
    <name type="scientific">Neotamlana laminarinivorans</name>
    <dbReference type="NCBI Taxonomy" id="2883124"/>
    <lineage>
        <taxon>Bacteria</taxon>
        <taxon>Pseudomonadati</taxon>
        <taxon>Bacteroidota</taxon>
        <taxon>Flavobacteriia</taxon>
        <taxon>Flavobacteriales</taxon>
        <taxon>Flavobacteriaceae</taxon>
        <taxon>Neotamlana</taxon>
    </lineage>
</organism>
<dbReference type="GO" id="GO:0016020">
    <property type="term" value="C:membrane"/>
    <property type="evidence" value="ECO:0007669"/>
    <property type="project" value="TreeGrafter"/>
</dbReference>
<keyword evidence="1" id="KW-0472">Membrane</keyword>
<dbReference type="AlphaFoldDB" id="A0A9X1L4G8"/>
<evidence type="ECO:0000259" key="2">
    <source>
        <dbReference type="Pfam" id="PF01757"/>
    </source>
</evidence>
<feature type="transmembrane region" description="Helical" evidence="1">
    <location>
        <begin position="238"/>
        <end position="259"/>
    </location>
</feature>
<feature type="transmembrane region" description="Helical" evidence="1">
    <location>
        <begin position="161"/>
        <end position="179"/>
    </location>
</feature>
<dbReference type="Pfam" id="PF01757">
    <property type="entry name" value="Acyl_transf_3"/>
    <property type="match status" value="1"/>
</dbReference>
<gene>
    <name evidence="3" type="ORF">LG649_05700</name>
</gene>
<evidence type="ECO:0000256" key="1">
    <source>
        <dbReference type="SAM" id="Phobius"/>
    </source>
</evidence>
<protein>
    <submittedName>
        <fullName evidence="3">Acyltransferase</fullName>
    </submittedName>
</protein>
<evidence type="ECO:0000313" key="3">
    <source>
        <dbReference type="EMBL" id="MCB4798326.1"/>
    </source>
</evidence>
<dbReference type="GO" id="GO:0016747">
    <property type="term" value="F:acyltransferase activity, transferring groups other than amino-acyl groups"/>
    <property type="evidence" value="ECO:0007669"/>
    <property type="project" value="InterPro"/>
</dbReference>